<dbReference type="STRING" id="133412.A0A1R1XL37"/>
<dbReference type="Pfam" id="PF04280">
    <property type="entry name" value="Tim44"/>
    <property type="match status" value="1"/>
</dbReference>
<dbReference type="GO" id="GO:0005739">
    <property type="term" value="C:mitochondrion"/>
    <property type="evidence" value="ECO:0007669"/>
    <property type="project" value="UniProtKB-SubCell"/>
</dbReference>
<evidence type="ECO:0000256" key="6">
    <source>
        <dbReference type="ARBA" id="ARBA00038073"/>
    </source>
</evidence>
<dbReference type="InterPro" id="IPR007379">
    <property type="entry name" value="Tim44-like_dom"/>
</dbReference>
<dbReference type="Proteomes" id="UP000187283">
    <property type="component" value="Unassembled WGS sequence"/>
</dbReference>
<dbReference type="EMBL" id="LSSN01002716">
    <property type="protein sequence ID" value="OMJ15318.1"/>
    <property type="molecule type" value="Genomic_DNA"/>
</dbReference>
<keyword evidence="2" id="KW-0809">Transit peptide</keyword>
<dbReference type="SUPFAM" id="SSF54427">
    <property type="entry name" value="NTF2-like"/>
    <property type="match status" value="1"/>
</dbReference>
<evidence type="ECO:0000313" key="11">
    <source>
        <dbReference type="EMBL" id="OMJ15318.1"/>
    </source>
</evidence>
<dbReference type="Gene3D" id="3.10.450.240">
    <property type="match status" value="1"/>
</dbReference>
<dbReference type="EMBL" id="LSSN01003614">
    <property type="protein sequence ID" value="OMJ13144.1"/>
    <property type="molecule type" value="Genomic_DNA"/>
</dbReference>
<accession>A0A1R1XL37</accession>
<comment type="caution">
    <text evidence="11">The sequence shown here is derived from an EMBL/GenBank/DDBJ whole genome shotgun (WGS) entry which is preliminary data.</text>
</comment>
<evidence type="ECO:0000256" key="7">
    <source>
        <dbReference type="ARBA" id="ARBA00039448"/>
    </source>
</evidence>
<evidence type="ECO:0000256" key="4">
    <source>
        <dbReference type="ARBA" id="ARBA00023128"/>
    </source>
</evidence>
<dbReference type="PANTHER" id="PTHR28554:SF1">
    <property type="entry name" value="LARGE RIBOSOMAL SUBUNIT PROTEIN ML45"/>
    <property type="match status" value="1"/>
</dbReference>
<gene>
    <name evidence="11" type="ORF">AYI70_g7357</name>
    <name evidence="10" type="ORF">AYI70_g8684</name>
</gene>
<evidence type="ECO:0000256" key="5">
    <source>
        <dbReference type="ARBA" id="ARBA00023274"/>
    </source>
</evidence>
<evidence type="ECO:0000313" key="10">
    <source>
        <dbReference type="EMBL" id="OMJ13144.1"/>
    </source>
</evidence>
<comment type="similarity">
    <text evidence="6">Belongs to the mitochondrion-specific ribosomal protein mL45 family.</text>
</comment>
<sequence length="245" mass="27909">MNCIRISNFCRAPGLLIASKFNKQLVGSNALKGLIAGGLRYSSTANRNQTRFMMPEHGLLGDFVPIPKERRPSIFSKLGLKIALQHWKNFMSTTFALKNWKPREFINDAVGQYEDMNTAFANGDRDTLEHICQFSMLKKLKGDLKKRVGIYKWKKISDISPARIVQARLGRLSDDCYIFQVVVRIQQLQSISIYSKNGKLIGGDPDKPIPINEYVVYQKITGSEGTPWVIYGKIEETKFLIPYKK</sequence>
<evidence type="ECO:0000256" key="2">
    <source>
        <dbReference type="ARBA" id="ARBA00022946"/>
    </source>
</evidence>
<organism evidence="11 12">
    <name type="scientific">Smittium culicis</name>
    <dbReference type="NCBI Taxonomy" id="133412"/>
    <lineage>
        <taxon>Eukaryota</taxon>
        <taxon>Fungi</taxon>
        <taxon>Fungi incertae sedis</taxon>
        <taxon>Zoopagomycota</taxon>
        <taxon>Kickxellomycotina</taxon>
        <taxon>Harpellomycetes</taxon>
        <taxon>Harpellales</taxon>
        <taxon>Legeriomycetaceae</taxon>
        <taxon>Smittium</taxon>
    </lineage>
</organism>
<dbReference type="AlphaFoldDB" id="A0A1R1XL37"/>
<protein>
    <recommendedName>
        <fullName evidence="7">Large ribosomal subunit protein mL45</fullName>
    </recommendedName>
    <alternativeName>
        <fullName evidence="8">39S ribosomal protein L45, mitochondrial</fullName>
    </alternativeName>
</protein>
<comment type="subcellular location">
    <subcellularLocation>
        <location evidence="1">Mitochondrion</location>
    </subcellularLocation>
</comment>
<feature type="domain" description="Tim44-like" evidence="9">
    <location>
        <begin position="91"/>
        <end position="235"/>
    </location>
</feature>
<dbReference type="PANTHER" id="PTHR28554">
    <property type="entry name" value="39S RIBOSOMAL PROTEIN L45, MITOCHONDRIAL"/>
    <property type="match status" value="1"/>
</dbReference>
<keyword evidence="3 11" id="KW-0689">Ribosomal protein</keyword>
<name>A0A1R1XL37_9FUNG</name>
<evidence type="ECO:0000256" key="1">
    <source>
        <dbReference type="ARBA" id="ARBA00004173"/>
    </source>
</evidence>
<dbReference type="OrthoDB" id="19619at2759"/>
<evidence type="ECO:0000259" key="9">
    <source>
        <dbReference type="SMART" id="SM00978"/>
    </source>
</evidence>
<dbReference type="GO" id="GO:1990904">
    <property type="term" value="C:ribonucleoprotein complex"/>
    <property type="evidence" value="ECO:0007669"/>
    <property type="project" value="UniProtKB-KW"/>
</dbReference>
<evidence type="ECO:0000256" key="3">
    <source>
        <dbReference type="ARBA" id="ARBA00022980"/>
    </source>
</evidence>
<dbReference type="GO" id="GO:0005840">
    <property type="term" value="C:ribosome"/>
    <property type="evidence" value="ECO:0007669"/>
    <property type="project" value="UniProtKB-KW"/>
</dbReference>
<evidence type="ECO:0000313" key="12">
    <source>
        <dbReference type="Proteomes" id="UP000187283"/>
    </source>
</evidence>
<keyword evidence="5" id="KW-0687">Ribonucleoprotein</keyword>
<reference evidence="11 12" key="1">
    <citation type="submission" date="2017-01" db="EMBL/GenBank/DDBJ databases">
        <authorList>
            <person name="Mah S.A."/>
            <person name="Swanson W.J."/>
            <person name="Moy G.W."/>
            <person name="Vacquier V.D."/>
        </authorList>
    </citation>
    <scope>NUCLEOTIDE SEQUENCE [LARGE SCALE GENOMIC DNA]</scope>
    <source>
        <strain evidence="11 12">GSMNP</strain>
    </source>
</reference>
<dbReference type="InterPro" id="IPR051975">
    <property type="entry name" value="mtLSU_mL45"/>
</dbReference>
<dbReference type="SMART" id="SM00978">
    <property type="entry name" value="Tim44"/>
    <property type="match status" value="1"/>
</dbReference>
<keyword evidence="12" id="KW-1185">Reference proteome</keyword>
<evidence type="ECO:0000256" key="8">
    <source>
        <dbReference type="ARBA" id="ARBA00043031"/>
    </source>
</evidence>
<proteinExistence type="inferred from homology"/>
<keyword evidence="4" id="KW-0496">Mitochondrion</keyword>
<dbReference type="InterPro" id="IPR032710">
    <property type="entry name" value="NTF2-like_dom_sf"/>
</dbReference>